<evidence type="ECO:0000313" key="8">
    <source>
        <dbReference type="EMBL" id="EKC55190.1"/>
    </source>
</evidence>
<dbReference type="Pfam" id="PF07690">
    <property type="entry name" value="MFS_1"/>
    <property type="match status" value="1"/>
</dbReference>
<dbReference type="GO" id="GO:0016020">
    <property type="term" value="C:membrane"/>
    <property type="evidence" value="ECO:0007669"/>
    <property type="project" value="UniProtKB-SubCell"/>
</dbReference>
<feature type="transmembrane region" description="Helical" evidence="6">
    <location>
        <begin position="22"/>
        <end position="45"/>
    </location>
</feature>
<keyword evidence="5 6" id="KW-0472">Membrane</keyword>
<organism evidence="8">
    <name type="scientific">human gut metagenome</name>
    <dbReference type="NCBI Taxonomy" id="408170"/>
    <lineage>
        <taxon>unclassified sequences</taxon>
        <taxon>metagenomes</taxon>
        <taxon>organismal metagenomes</taxon>
    </lineage>
</organism>
<keyword evidence="3 6" id="KW-0812">Transmembrane</keyword>
<feature type="transmembrane region" description="Helical" evidence="6">
    <location>
        <begin position="145"/>
        <end position="163"/>
    </location>
</feature>
<comment type="subcellular location">
    <subcellularLocation>
        <location evidence="1">Membrane</location>
        <topology evidence="1">Multi-pass membrane protein</topology>
    </subcellularLocation>
</comment>
<evidence type="ECO:0000256" key="1">
    <source>
        <dbReference type="ARBA" id="ARBA00004141"/>
    </source>
</evidence>
<feature type="domain" description="Major facilitator superfamily (MFS) profile" evidence="7">
    <location>
        <begin position="1"/>
        <end position="241"/>
    </location>
</feature>
<name>K1SMV1_9ZZZZ</name>
<dbReference type="SUPFAM" id="SSF103473">
    <property type="entry name" value="MFS general substrate transporter"/>
    <property type="match status" value="1"/>
</dbReference>
<evidence type="ECO:0000256" key="3">
    <source>
        <dbReference type="ARBA" id="ARBA00022692"/>
    </source>
</evidence>
<evidence type="ECO:0000256" key="5">
    <source>
        <dbReference type="ARBA" id="ARBA00023136"/>
    </source>
</evidence>
<feature type="transmembrane region" description="Helical" evidence="6">
    <location>
        <begin position="57"/>
        <end position="76"/>
    </location>
</feature>
<dbReference type="AlphaFoldDB" id="K1SMV1"/>
<feature type="non-terminal residue" evidence="8">
    <location>
        <position position="1"/>
    </location>
</feature>
<dbReference type="InterPro" id="IPR036259">
    <property type="entry name" value="MFS_trans_sf"/>
</dbReference>
<feature type="transmembrane region" description="Helical" evidence="6">
    <location>
        <begin position="210"/>
        <end position="238"/>
    </location>
</feature>
<dbReference type="Gene3D" id="1.20.1250.20">
    <property type="entry name" value="MFS general substrate transporter like domains"/>
    <property type="match status" value="2"/>
</dbReference>
<proteinExistence type="predicted"/>
<keyword evidence="4 6" id="KW-1133">Transmembrane helix</keyword>
<keyword evidence="2" id="KW-0813">Transport</keyword>
<dbReference type="EMBL" id="AJWZ01008056">
    <property type="protein sequence ID" value="EKC55190.1"/>
    <property type="molecule type" value="Genomic_DNA"/>
</dbReference>
<dbReference type="PANTHER" id="PTHR43385">
    <property type="entry name" value="RIBOFLAVIN TRANSPORTER RIBJ"/>
    <property type="match status" value="1"/>
</dbReference>
<sequence>LGAVLFPLGTLTSSFVPQSSPWLLYVTFSFLQGLGNGLAYTVATYVSTGWYPDKRGLVSGLCMAFTGGSSAFLAPICSKLVQSTGIISTLRIVGLVSLVVCVVCALGVRQAPVGYTPAGFAGSASSAETQLESYNVRRALKTRPIWHLIVCTAFFPTMYMIMFPRFSVYMTDAGFTLSAATLGVSIYFIANTLSRLFLGALCDKISYKHVYGICGVLCILSAICLIAAHSLFMFYLGYALL</sequence>
<protein>
    <submittedName>
        <fullName evidence="8">Major facilitator superfamily MFS-1</fullName>
    </submittedName>
</protein>
<dbReference type="PROSITE" id="PS50850">
    <property type="entry name" value="MFS"/>
    <property type="match status" value="1"/>
</dbReference>
<accession>K1SMV1</accession>
<evidence type="ECO:0000256" key="6">
    <source>
        <dbReference type="SAM" id="Phobius"/>
    </source>
</evidence>
<feature type="transmembrane region" description="Helical" evidence="6">
    <location>
        <begin position="88"/>
        <end position="108"/>
    </location>
</feature>
<dbReference type="PANTHER" id="PTHR43385:SF1">
    <property type="entry name" value="RIBOFLAVIN TRANSPORTER RIBJ"/>
    <property type="match status" value="1"/>
</dbReference>
<feature type="non-terminal residue" evidence="8">
    <location>
        <position position="241"/>
    </location>
</feature>
<comment type="caution">
    <text evidence="8">The sequence shown here is derived from an EMBL/GenBank/DDBJ whole genome shotgun (WGS) entry which is preliminary data.</text>
</comment>
<dbReference type="InterPro" id="IPR052983">
    <property type="entry name" value="MFS_Riboflavin_Transporter"/>
</dbReference>
<feature type="transmembrane region" description="Helical" evidence="6">
    <location>
        <begin position="175"/>
        <end position="198"/>
    </location>
</feature>
<gene>
    <name evidence="8" type="ORF">OBE_11685</name>
</gene>
<dbReference type="InterPro" id="IPR020846">
    <property type="entry name" value="MFS_dom"/>
</dbReference>
<dbReference type="InterPro" id="IPR011701">
    <property type="entry name" value="MFS"/>
</dbReference>
<dbReference type="GO" id="GO:0022857">
    <property type="term" value="F:transmembrane transporter activity"/>
    <property type="evidence" value="ECO:0007669"/>
    <property type="project" value="InterPro"/>
</dbReference>
<reference evidence="8" key="1">
    <citation type="journal article" date="2013" name="Environ. Microbiol.">
        <title>Microbiota from the distal guts of lean and obese adolescents exhibit partial functional redundancy besides clear differences in community structure.</title>
        <authorList>
            <person name="Ferrer M."/>
            <person name="Ruiz A."/>
            <person name="Lanza F."/>
            <person name="Haange S.B."/>
            <person name="Oberbach A."/>
            <person name="Till H."/>
            <person name="Bargiela R."/>
            <person name="Campoy C."/>
            <person name="Segura M.T."/>
            <person name="Richter M."/>
            <person name="von Bergen M."/>
            <person name="Seifert J."/>
            <person name="Suarez A."/>
        </authorList>
    </citation>
    <scope>NUCLEOTIDE SEQUENCE</scope>
</reference>
<evidence type="ECO:0000256" key="4">
    <source>
        <dbReference type="ARBA" id="ARBA00022989"/>
    </source>
</evidence>
<evidence type="ECO:0000256" key="2">
    <source>
        <dbReference type="ARBA" id="ARBA00022448"/>
    </source>
</evidence>
<evidence type="ECO:0000259" key="7">
    <source>
        <dbReference type="PROSITE" id="PS50850"/>
    </source>
</evidence>